<dbReference type="Proteomes" id="UP000438429">
    <property type="component" value="Unassembled WGS sequence"/>
</dbReference>
<reference evidence="1 2" key="1">
    <citation type="submission" date="2019-06" db="EMBL/GenBank/DDBJ databases">
        <title>Draft genomes of female and male turbot (Scophthalmus maximus).</title>
        <authorList>
            <person name="Xu H."/>
            <person name="Xu X.-W."/>
            <person name="Shao C."/>
            <person name="Chen S."/>
        </authorList>
    </citation>
    <scope>NUCLEOTIDE SEQUENCE [LARGE SCALE GENOMIC DNA]</scope>
    <source>
        <strain evidence="1">Ysfricsl-2016a</strain>
        <tissue evidence="1">Blood</tissue>
    </source>
</reference>
<organism evidence="1 2">
    <name type="scientific">Scophthalmus maximus</name>
    <name type="common">Turbot</name>
    <name type="synonym">Psetta maxima</name>
    <dbReference type="NCBI Taxonomy" id="52904"/>
    <lineage>
        <taxon>Eukaryota</taxon>
        <taxon>Metazoa</taxon>
        <taxon>Chordata</taxon>
        <taxon>Craniata</taxon>
        <taxon>Vertebrata</taxon>
        <taxon>Euteleostomi</taxon>
        <taxon>Actinopterygii</taxon>
        <taxon>Neopterygii</taxon>
        <taxon>Teleostei</taxon>
        <taxon>Neoteleostei</taxon>
        <taxon>Acanthomorphata</taxon>
        <taxon>Carangaria</taxon>
        <taxon>Pleuronectiformes</taxon>
        <taxon>Pleuronectoidei</taxon>
        <taxon>Scophthalmidae</taxon>
        <taxon>Scophthalmus</taxon>
    </lineage>
</organism>
<dbReference type="AlphaFoldDB" id="A0A6A4TV40"/>
<protein>
    <submittedName>
        <fullName evidence="1">Uncharacterized protein</fullName>
    </submittedName>
</protein>
<accession>A0A6A4TV40</accession>
<evidence type="ECO:0000313" key="1">
    <source>
        <dbReference type="EMBL" id="KAF0047530.1"/>
    </source>
</evidence>
<dbReference type="EMBL" id="VEVO01000001">
    <property type="protein sequence ID" value="KAF0047530.1"/>
    <property type="molecule type" value="Genomic_DNA"/>
</dbReference>
<name>A0A6A4TV40_SCOMX</name>
<comment type="caution">
    <text evidence="1">The sequence shown here is derived from an EMBL/GenBank/DDBJ whole genome shotgun (WGS) entry which is preliminary data.</text>
</comment>
<proteinExistence type="predicted"/>
<sequence>MNTKAFYCKAVTTVKMDEQWHTPKVIYRKCIITSFKITVHYDLVAGNYSPMDHHNAQPNQSCFMTELDSGRNGSECYWLRVELTELP</sequence>
<gene>
    <name evidence="1" type="ORF">F2P81_001163</name>
</gene>
<evidence type="ECO:0000313" key="2">
    <source>
        <dbReference type="Proteomes" id="UP000438429"/>
    </source>
</evidence>